<evidence type="ECO:0000313" key="8">
    <source>
        <dbReference type="EMBL" id="TCZ56291.1"/>
    </source>
</evidence>
<dbReference type="Gene3D" id="3.60.20.10">
    <property type="entry name" value="Glutamine Phosphoribosylpyrophosphate, subunit 1, domain 1"/>
    <property type="match status" value="1"/>
</dbReference>
<comment type="cofactor">
    <cofactor evidence="6">
        <name>Ca(2+)</name>
        <dbReference type="ChEBI" id="CHEBI:29108"/>
    </cofactor>
    <text evidence="6">Binds 1 Ca(2+) ion per dimer.</text>
</comment>
<keyword evidence="6" id="KW-0106">Calcium</keyword>
<dbReference type="InterPro" id="IPR023343">
    <property type="entry name" value="Penicillin_amidase_dom1"/>
</dbReference>
<dbReference type="AlphaFoldDB" id="A0A4R4D7P9"/>
<reference evidence="8 9" key="1">
    <citation type="submission" date="2019-03" db="EMBL/GenBank/DDBJ databases">
        <title>Paracraurococcus aquatilis NE82 genome sequence.</title>
        <authorList>
            <person name="Zhao Y."/>
            <person name="Du Z."/>
        </authorList>
    </citation>
    <scope>NUCLEOTIDE SEQUENCE [LARGE SCALE GENOMIC DNA]</scope>
    <source>
        <strain evidence="8 9">NE82</strain>
    </source>
</reference>
<evidence type="ECO:0000256" key="3">
    <source>
        <dbReference type="ARBA" id="ARBA00022801"/>
    </source>
</evidence>
<dbReference type="GO" id="GO:0046872">
    <property type="term" value="F:metal ion binding"/>
    <property type="evidence" value="ECO:0007669"/>
    <property type="project" value="UniProtKB-KW"/>
</dbReference>
<feature type="active site" description="Nucleophile" evidence="5">
    <location>
        <position position="254"/>
    </location>
</feature>
<keyword evidence="6" id="KW-0479">Metal-binding</keyword>
<feature type="binding site" evidence="6">
    <location>
        <position position="453"/>
    </location>
    <ligand>
        <name>Ca(2+)</name>
        <dbReference type="ChEBI" id="CHEBI:29108"/>
    </ligand>
</feature>
<evidence type="ECO:0000256" key="7">
    <source>
        <dbReference type="SAM" id="MobiDB-lite"/>
    </source>
</evidence>
<protein>
    <submittedName>
        <fullName evidence="8">Penicillin acylase family protein</fullName>
    </submittedName>
</protein>
<dbReference type="InterPro" id="IPR043146">
    <property type="entry name" value="Penicillin_amidase_N_B-knob"/>
</dbReference>
<dbReference type="GO" id="GO:0017000">
    <property type="term" value="P:antibiotic biosynthetic process"/>
    <property type="evidence" value="ECO:0007669"/>
    <property type="project" value="InterPro"/>
</dbReference>
<gene>
    <name evidence="8" type="ORF">EXY23_20125</name>
</gene>
<dbReference type="PANTHER" id="PTHR34218:SF3">
    <property type="entry name" value="ACYL-HOMOSERINE LACTONE ACYLASE PVDQ"/>
    <property type="match status" value="1"/>
</dbReference>
<dbReference type="InterPro" id="IPR002692">
    <property type="entry name" value="S45"/>
</dbReference>
<feature type="binding site" evidence="6">
    <location>
        <position position="329"/>
    </location>
    <ligand>
        <name>Ca(2+)</name>
        <dbReference type="ChEBI" id="CHEBI:29108"/>
    </ligand>
</feature>
<evidence type="ECO:0000256" key="2">
    <source>
        <dbReference type="ARBA" id="ARBA00022729"/>
    </source>
</evidence>
<comment type="caution">
    <text evidence="8">The sequence shown here is derived from an EMBL/GenBank/DDBJ whole genome shotgun (WGS) entry which is preliminary data.</text>
</comment>
<evidence type="ECO:0000256" key="1">
    <source>
        <dbReference type="ARBA" id="ARBA00006586"/>
    </source>
</evidence>
<dbReference type="InterPro" id="IPR043147">
    <property type="entry name" value="Penicillin_amidase_A-knob"/>
</dbReference>
<dbReference type="Pfam" id="PF01804">
    <property type="entry name" value="Penicil_amidase"/>
    <property type="match status" value="1"/>
</dbReference>
<evidence type="ECO:0000256" key="6">
    <source>
        <dbReference type="PIRSR" id="PIRSR001227-2"/>
    </source>
</evidence>
<dbReference type="Gene3D" id="1.10.439.10">
    <property type="entry name" value="Penicillin Amidohydrolase, domain 1"/>
    <property type="match status" value="1"/>
</dbReference>
<feature type="region of interest" description="Disordered" evidence="7">
    <location>
        <begin position="476"/>
        <end position="502"/>
    </location>
</feature>
<dbReference type="InterPro" id="IPR014395">
    <property type="entry name" value="Pen/GL7ACA/AHL_acylase"/>
</dbReference>
<organism evidence="8 9">
    <name type="scientific">Roseicella aquatilis</name>
    <dbReference type="NCBI Taxonomy" id="2527868"/>
    <lineage>
        <taxon>Bacteria</taxon>
        <taxon>Pseudomonadati</taxon>
        <taxon>Pseudomonadota</taxon>
        <taxon>Alphaproteobacteria</taxon>
        <taxon>Acetobacterales</taxon>
        <taxon>Roseomonadaceae</taxon>
        <taxon>Roseicella</taxon>
    </lineage>
</organism>
<keyword evidence="9" id="KW-1185">Reference proteome</keyword>
<evidence type="ECO:0000256" key="4">
    <source>
        <dbReference type="ARBA" id="ARBA00023145"/>
    </source>
</evidence>
<keyword evidence="4" id="KW-0865">Zymogen</keyword>
<dbReference type="Gene3D" id="2.30.120.10">
    <property type="match status" value="1"/>
</dbReference>
<dbReference type="SUPFAM" id="SSF56235">
    <property type="entry name" value="N-terminal nucleophile aminohydrolases (Ntn hydrolases)"/>
    <property type="match status" value="1"/>
</dbReference>
<dbReference type="PANTHER" id="PTHR34218">
    <property type="entry name" value="PEPTIDASE S45 PENICILLIN AMIDASE"/>
    <property type="match status" value="1"/>
</dbReference>
<dbReference type="PIRSF" id="PIRSF001227">
    <property type="entry name" value="Pen_acylase"/>
    <property type="match status" value="1"/>
</dbReference>
<dbReference type="GO" id="GO:0016811">
    <property type="term" value="F:hydrolase activity, acting on carbon-nitrogen (but not peptide) bonds, in linear amides"/>
    <property type="evidence" value="ECO:0007669"/>
    <property type="project" value="InterPro"/>
</dbReference>
<name>A0A4R4D7P9_9PROT</name>
<evidence type="ECO:0000313" key="9">
    <source>
        <dbReference type="Proteomes" id="UP000295023"/>
    </source>
</evidence>
<keyword evidence="2" id="KW-0732">Signal</keyword>
<dbReference type="Proteomes" id="UP000295023">
    <property type="component" value="Unassembled WGS sequence"/>
</dbReference>
<sequence length="770" mass="82127">MPAAAVLDVGLAGGAGVARRIRWGRGAALLLAALAMLPGCAALAPRPTGIDQRLAALPKDGLALHRPVSIRWNDHLVPWIEAESDADLAFALGLVHGHLRGAQVALLRMVARGRLSEIAGPLARDIDHALRILDFGRAAPKIERRWPPETRAFVERFAAGLNHAVLHGPRPREFGLLGLRPEPFTTADILAIGRLAGTDINWLSYFSLLAERGTPGFARRWGRMLEAGAGTAVPGGGEQAALGALLQGLSRSGSNAVAIAPSRSASGAAMLASDPHLGMSLPNLWMLAGMRSPSFHLVGLMVPGLPIIGLGRNRDVAWGGTNLRAASSDLFDVSRLPPEAFSETEVTIRQRLWFSATRRLRVTPQGPVVTDSPVVPGRPGEAIALRWAGQEPADEITALLRAARARSGAEFRDSFSGFAVSPQNMLWAARDGSIGRVTAAVLPARAGFPQEDPVLDARDPAATGPWQRLRDARDLPRLENPPEGVLASANENPTLWTKDPPPIGTFFSDGDRVARLRAMALAKPRLTPADLAAMQADTVAPKAAALAAGLLARLEALPGGAPDPALLAPLRGWDGDYAEASRAALVFELLLARLVPALEVESGSRGPETGWNFLTTFLLRDLDALPPARREAVLREAVAAVAPAAARYRNWGEVHRLRAAHWLVNLPVLGRLFVLGSYPVGGSRETPMKSGHGLVTGPHEVSFGSMARQVSDMADPDANWFTLFGGQDGWLGSAAFADQVPLWRERRGIRMPLRPATVAAEFPRVTVLRP</sequence>
<keyword evidence="3" id="KW-0378">Hydrolase</keyword>
<dbReference type="EMBL" id="SKBM01000023">
    <property type="protein sequence ID" value="TCZ56291.1"/>
    <property type="molecule type" value="Genomic_DNA"/>
</dbReference>
<dbReference type="Gene3D" id="1.10.1400.10">
    <property type="match status" value="1"/>
</dbReference>
<dbReference type="InterPro" id="IPR029055">
    <property type="entry name" value="Ntn_hydrolases_N"/>
</dbReference>
<proteinExistence type="inferred from homology"/>
<comment type="similarity">
    <text evidence="1">Belongs to the peptidase S45 family.</text>
</comment>
<evidence type="ECO:0000256" key="5">
    <source>
        <dbReference type="PIRSR" id="PIRSR001227-1"/>
    </source>
</evidence>
<dbReference type="OrthoDB" id="9760084at2"/>
<accession>A0A4R4D7P9</accession>